<dbReference type="EMBL" id="PDUG01000001">
    <property type="protein sequence ID" value="PIC55508.1"/>
    <property type="molecule type" value="Genomic_DNA"/>
</dbReference>
<organism evidence="2 3">
    <name type="scientific">Caenorhabditis nigoni</name>
    <dbReference type="NCBI Taxonomy" id="1611254"/>
    <lineage>
        <taxon>Eukaryota</taxon>
        <taxon>Metazoa</taxon>
        <taxon>Ecdysozoa</taxon>
        <taxon>Nematoda</taxon>
        <taxon>Chromadorea</taxon>
        <taxon>Rhabditida</taxon>
        <taxon>Rhabditina</taxon>
        <taxon>Rhabditomorpha</taxon>
        <taxon>Rhabditoidea</taxon>
        <taxon>Rhabditidae</taxon>
        <taxon>Peloderinae</taxon>
        <taxon>Caenorhabditis</taxon>
    </lineage>
</organism>
<reference evidence="3" key="1">
    <citation type="submission" date="2017-10" db="EMBL/GenBank/DDBJ databases">
        <title>Rapid genome shrinkage in a self-fertile nematode reveals novel sperm competition proteins.</title>
        <authorList>
            <person name="Yin D."/>
            <person name="Schwarz E.M."/>
            <person name="Thomas C.G."/>
            <person name="Felde R.L."/>
            <person name="Korf I.F."/>
            <person name="Cutter A.D."/>
            <person name="Schartner C.M."/>
            <person name="Ralston E.J."/>
            <person name="Meyer B.J."/>
            <person name="Haag E.S."/>
        </authorList>
    </citation>
    <scope>NUCLEOTIDE SEQUENCE [LARGE SCALE GENOMIC DNA]</scope>
    <source>
        <strain evidence="3">JU1422</strain>
    </source>
</reference>
<evidence type="ECO:0000313" key="3">
    <source>
        <dbReference type="Proteomes" id="UP000230233"/>
    </source>
</evidence>
<comment type="caution">
    <text evidence="2">The sequence shown here is derived from an EMBL/GenBank/DDBJ whole genome shotgun (WGS) entry which is preliminary data.</text>
</comment>
<accession>A0A2G5VUQ5</accession>
<keyword evidence="3" id="KW-1185">Reference proteome</keyword>
<dbReference type="InterPro" id="IPR001810">
    <property type="entry name" value="F-box_dom"/>
</dbReference>
<dbReference type="AlphaFoldDB" id="A0A2G5VUQ5"/>
<evidence type="ECO:0000313" key="2">
    <source>
        <dbReference type="EMBL" id="PIC55508.1"/>
    </source>
</evidence>
<dbReference type="Proteomes" id="UP000230233">
    <property type="component" value="Chromosome I"/>
</dbReference>
<protein>
    <recommendedName>
        <fullName evidence="1">F-box domain-containing protein</fullName>
    </recommendedName>
</protein>
<dbReference type="Pfam" id="PF00646">
    <property type="entry name" value="F-box"/>
    <property type="match status" value="1"/>
</dbReference>
<dbReference type="PROSITE" id="PS50181">
    <property type="entry name" value="FBOX"/>
    <property type="match status" value="1"/>
</dbReference>
<feature type="domain" description="F-box" evidence="1">
    <location>
        <begin position="1"/>
        <end position="48"/>
    </location>
</feature>
<gene>
    <name evidence="2" type="primary">Cnig_chr_I.g755</name>
    <name evidence="2" type="ORF">B9Z55_000755</name>
</gene>
<sequence>MKISKYPYVIQKEILDNMGFSQLLMLSFISKKLKKFIKSSQNKRFESIRSIEYHCSHRSDPPFVHIPFKGGYEPIMDFLNRNPNRNDIFQLNVSGKMIDFEWCDYNNVPMVCGYKLDKESVTESIHSYFIDFFGNSMQYYWRVDNIRKPSIHFVPKLENLSFCIDMSLDEDFKDMEKLETFFSSYPVFKGFKLKAALTTELFNPESKFYQAESIWVNQSHHTFPDVLHHFKGKQASIYCGQWETSQDLIELMTKWKSGEAFQNLEYLDFDLWDGEILEHQILNEIGAKYIDATKTPPTHSVPKVYDWIYCSDEPNTDPITSHTYVVRATDNRVASIMIQEKRISFGVWNKTEEEFLKLMD</sequence>
<evidence type="ECO:0000259" key="1">
    <source>
        <dbReference type="PROSITE" id="PS50181"/>
    </source>
</evidence>
<dbReference type="PANTHER" id="PTHR21503:SF8">
    <property type="entry name" value="F-BOX ASSOCIATED DOMAIN-CONTAINING PROTEIN-RELATED"/>
    <property type="match status" value="1"/>
</dbReference>
<name>A0A2G5VUQ5_9PELO</name>
<proteinExistence type="predicted"/>
<dbReference type="PANTHER" id="PTHR21503">
    <property type="entry name" value="F-BOX-CONTAINING HYPOTHETICAL PROTEIN C.ELEGANS"/>
    <property type="match status" value="1"/>
</dbReference>